<dbReference type="Proteomes" id="UP001303285">
    <property type="component" value="Unassembled WGS sequence"/>
</dbReference>
<reference evidence="1 2" key="1">
    <citation type="submission" date="2023-12" db="EMBL/GenBank/DDBJ databases">
        <title>Baltic Sea Cyanobacteria.</title>
        <authorList>
            <person name="Delbaje E."/>
            <person name="Fewer D.P."/>
            <person name="Shishido T.K."/>
        </authorList>
    </citation>
    <scope>NUCLEOTIDE SEQUENCE [LARGE SCALE GENOMIC DNA]</scope>
    <source>
        <strain evidence="1 2">UHCC 0060</strain>
    </source>
</reference>
<accession>A0ABU5UYA6</accession>
<evidence type="ECO:0000313" key="1">
    <source>
        <dbReference type="EMBL" id="MEA5610045.1"/>
    </source>
</evidence>
<sequence length="55" mass="6486">MNRTPKSRSVAATEDQIKIVRKKMAELKKPEEKIKNQREKNCWTQEYLAEKSCCS</sequence>
<protein>
    <submittedName>
        <fullName evidence="1">Uncharacterized protein</fullName>
    </submittedName>
</protein>
<proteinExistence type="predicted"/>
<organism evidence="1 2">
    <name type="scientific">Nodularia spumigena UHCC 0060</name>
    <dbReference type="NCBI Taxonomy" id="3110300"/>
    <lineage>
        <taxon>Bacteria</taxon>
        <taxon>Bacillati</taxon>
        <taxon>Cyanobacteriota</taxon>
        <taxon>Cyanophyceae</taxon>
        <taxon>Nostocales</taxon>
        <taxon>Nodulariaceae</taxon>
        <taxon>Nodularia</taxon>
    </lineage>
</organism>
<keyword evidence="2" id="KW-1185">Reference proteome</keyword>
<dbReference type="GeneID" id="78019976"/>
<name>A0ABU5UYA6_NODSP</name>
<dbReference type="RefSeq" id="WP_159076548.1">
    <property type="nucleotide sequence ID" value="NZ_JAYGHK010000073.1"/>
</dbReference>
<dbReference type="EMBL" id="JAYGHK010000073">
    <property type="protein sequence ID" value="MEA5610045.1"/>
    <property type="molecule type" value="Genomic_DNA"/>
</dbReference>
<gene>
    <name evidence="1" type="ORF">VB695_18555</name>
</gene>
<comment type="caution">
    <text evidence="1">The sequence shown here is derived from an EMBL/GenBank/DDBJ whole genome shotgun (WGS) entry which is preliminary data.</text>
</comment>
<evidence type="ECO:0000313" key="2">
    <source>
        <dbReference type="Proteomes" id="UP001303285"/>
    </source>
</evidence>